<protein>
    <submittedName>
        <fullName evidence="1">Uncharacterized protein</fullName>
    </submittedName>
</protein>
<dbReference type="AlphaFoldDB" id="A0AAU9UBN4"/>
<dbReference type="EMBL" id="CAKOGL010000017">
    <property type="protein sequence ID" value="CAH2096730.1"/>
    <property type="molecule type" value="Genomic_DNA"/>
</dbReference>
<accession>A0AAU9UBN4</accession>
<evidence type="ECO:0000313" key="2">
    <source>
        <dbReference type="Proteomes" id="UP001153954"/>
    </source>
</evidence>
<evidence type="ECO:0000313" key="1">
    <source>
        <dbReference type="EMBL" id="CAH2096730.1"/>
    </source>
</evidence>
<organism evidence="1 2">
    <name type="scientific">Euphydryas editha</name>
    <name type="common">Edith's checkerspot</name>
    <dbReference type="NCBI Taxonomy" id="104508"/>
    <lineage>
        <taxon>Eukaryota</taxon>
        <taxon>Metazoa</taxon>
        <taxon>Ecdysozoa</taxon>
        <taxon>Arthropoda</taxon>
        <taxon>Hexapoda</taxon>
        <taxon>Insecta</taxon>
        <taxon>Pterygota</taxon>
        <taxon>Neoptera</taxon>
        <taxon>Endopterygota</taxon>
        <taxon>Lepidoptera</taxon>
        <taxon>Glossata</taxon>
        <taxon>Ditrysia</taxon>
        <taxon>Papilionoidea</taxon>
        <taxon>Nymphalidae</taxon>
        <taxon>Nymphalinae</taxon>
        <taxon>Euphydryas</taxon>
    </lineage>
</organism>
<keyword evidence="2" id="KW-1185">Reference proteome</keyword>
<proteinExistence type="predicted"/>
<name>A0AAU9UBN4_EUPED</name>
<dbReference type="Proteomes" id="UP001153954">
    <property type="component" value="Unassembled WGS sequence"/>
</dbReference>
<reference evidence="1" key="1">
    <citation type="submission" date="2022-03" db="EMBL/GenBank/DDBJ databases">
        <authorList>
            <person name="Tunstrom K."/>
        </authorList>
    </citation>
    <scope>NUCLEOTIDE SEQUENCE</scope>
</reference>
<comment type="caution">
    <text evidence="1">The sequence shown here is derived from an EMBL/GenBank/DDBJ whole genome shotgun (WGS) entry which is preliminary data.</text>
</comment>
<gene>
    <name evidence="1" type="ORF">EEDITHA_LOCUS12035</name>
</gene>
<sequence length="86" mass="10026">MLYQMFKALQNELCIQFLRCVLDETQSALKIFEQKSADPTLPFNTLQDLIKKLCLKIIISHACLNFNSLDVTRYLSSNPYLARLHF</sequence>